<dbReference type="CDD" id="cd13543">
    <property type="entry name" value="PBP2_Fbp"/>
    <property type="match status" value="1"/>
</dbReference>
<evidence type="ECO:0000256" key="2">
    <source>
        <dbReference type="ARBA" id="ARBA00022496"/>
    </source>
</evidence>
<reference evidence="6 7" key="1">
    <citation type="submission" date="2017-04" db="EMBL/GenBank/DDBJ databases">
        <title>The complete genome sequence of Streptomyces albolongus YIM 101047, the producer of novel bafilomycins and novel odoriferous sesquiterpenoids.</title>
        <authorList>
            <person name="Yin M."/>
            <person name="Jiang Y."/>
        </authorList>
    </citation>
    <scope>NUCLEOTIDE SEQUENCE [LARGE SCALE GENOMIC DNA]</scope>
    <source>
        <strain evidence="6 7">YIM 101047</strain>
    </source>
</reference>
<feature type="signal peptide" evidence="5">
    <location>
        <begin position="1"/>
        <end position="24"/>
    </location>
</feature>
<keyword evidence="2" id="KW-0813">Transport</keyword>
<feature type="binding site" evidence="4">
    <location>
        <position position="241"/>
    </location>
    <ligand>
        <name>Fe cation</name>
        <dbReference type="ChEBI" id="CHEBI:24875"/>
    </ligand>
</feature>
<comment type="similarity">
    <text evidence="1">Belongs to the bacterial solute-binding protein 1 family.</text>
</comment>
<accession>A0ABC8BMI4</accession>
<keyword evidence="2" id="KW-0410">Iron transport</keyword>
<dbReference type="EMBL" id="CP020563">
    <property type="protein sequence ID" value="ARF71015.1"/>
    <property type="molecule type" value="Genomic_DNA"/>
</dbReference>
<evidence type="ECO:0000256" key="5">
    <source>
        <dbReference type="SAM" id="SignalP"/>
    </source>
</evidence>
<dbReference type="InterPro" id="IPR026045">
    <property type="entry name" value="Ferric-bd"/>
</dbReference>
<dbReference type="Pfam" id="PF13343">
    <property type="entry name" value="SBP_bac_6"/>
    <property type="match status" value="1"/>
</dbReference>
<dbReference type="KEGG" id="kab:B7C62_01140"/>
<keyword evidence="2" id="KW-0406">Ion transport</keyword>
<evidence type="ECO:0000256" key="1">
    <source>
        <dbReference type="ARBA" id="ARBA00008520"/>
    </source>
</evidence>
<dbReference type="PANTHER" id="PTHR30006:SF15">
    <property type="entry name" value="IRON-UTILIZATION PERIPLASMIC PROTEIN"/>
    <property type="match status" value="1"/>
</dbReference>
<protein>
    <submittedName>
        <fullName evidence="6">Iron ABC transporter substrate-binding protein</fullName>
    </submittedName>
</protein>
<name>A0ABC8BMI4_9ACTN</name>
<dbReference type="AlphaFoldDB" id="A0ABC8BMI4"/>
<evidence type="ECO:0000313" key="6">
    <source>
        <dbReference type="EMBL" id="ARF71015.1"/>
    </source>
</evidence>
<feature type="chain" id="PRO_5044867965" evidence="5">
    <location>
        <begin position="25"/>
        <end position="354"/>
    </location>
</feature>
<dbReference type="Proteomes" id="UP000192251">
    <property type="component" value="Chromosome"/>
</dbReference>
<dbReference type="RefSeq" id="WP_084744224.1">
    <property type="nucleotide sequence ID" value="NZ_CP020563.1"/>
</dbReference>
<evidence type="ECO:0000256" key="3">
    <source>
        <dbReference type="ARBA" id="ARBA00022729"/>
    </source>
</evidence>
<dbReference type="PROSITE" id="PS51257">
    <property type="entry name" value="PROKAR_LIPOPROTEIN"/>
    <property type="match status" value="1"/>
</dbReference>
<keyword evidence="7" id="KW-1185">Reference proteome</keyword>
<dbReference type="PANTHER" id="PTHR30006">
    <property type="entry name" value="THIAMINE-BINDING PERIPLASMIC PROTEIN-RELATED"/>
    <property type="match status" value="1"/>
</dbReference>
<evidence type="ECO:0000313" key="7">
    <source>
        <dbReference type="Proteomes" id="UP000192251"/>
    </source>
</evidence>
<organism evidence="6 7">
    <name type="scientific">Kitasatospora albolonga</name>
    <dbReference type="NCBI Taxonomy" id="68173"/>
    <lineage>
        <taxon>Bacteria</taxon>
        <taxon>Bacillati</taxon>
        <taxon>Actinomycetota</taxon>
        <taxon>Actinomycetes</taxon>
        <taxon>Kitasatosporales</taxon>
        <taxon>Streptomycetaceae</taxon>
        <taxon>Kitasatospora</taxon>
    </lineage>
</organism>
<gene>
    <name evidence="6" type="ORF">B7C62_01140</name>
</gene>
<dbReference type="GO" id="GO:0006826">
    <property type="term" value="P:iron ion transport"/>
    <property type="evidence" value="ECO:0007669"/>
    <property type="project" value="UniProtKB-KW"/>
</dbReference>
<dbReference type="Gene3D" id="3.40.190.10">
    <property type="entry name" value="Periplasmic binding protein-like II"/>
    <property type="match status" value="2"/>
</dbReference>
<dbReference type="SUPFAM" id="SSF53850">
    <property type="entry name" value="Periplasmic binding protein-like II"/>
    <property type="match status" value="1"/>
</dbReference>
<keyword evidence="4" id="KW-0408">Iron</keyword>
<sequence>MRRSTSRHLSALAAAALLVPLVAACGSDDKGATESKDSGTTATEKAAGPLVIYSGRNEELIAPLLEKLEKATGTEVEVRYGDSAELAAQLLEEGDKTKADLFFAQDAGALGALGKAGRLDALPQGSLDRVDKEYRAEDGTWIGVSGRARVIAYNSDKVAKAPDSVKDLTKPEWKGKVGYAPTNASFQAFVTGMRVLEGDDATRTWLKDFKANSPQVYEKNGAVLEAVNEGKAELGLINHYYWYEKAAEEGADKLKAALSFPKKGDPGALVNVAGVGVLKGNDQSAAAAKAVDFLLSEEAQTYFADETSEYPLAAGIKSKADLPELDTLGVPEIDLSKLESLEVTLEMLREAGMV</sequence>
<keyword evidence="4" id="KW-0479">Metal-binding</keyword>
<evidence type="ECO:0000256" key="4">
    <source>
        <dbReference type="PIRSR" id="PIRSR002825-1"/>
    </source>
</evidence>
<proteinExistence type="inferred from homology"/>
<dbReference type="PIRSF" id="PIRSF002825">
    <property type="entry name" value="CfbpA"/>
    <property type="match status" value="1"/>
</dbReference>
<keyword evidence="3 5" id="KW-0732">Signal</keyword>
<feature type="binding site" evidence="4">
    <location>
        <position position="240"/>
    </location>
    <ligand>
        <name>Fe cation</name>
        <dbReference type="ChEBI" id="CHEBI:24875"/>
    </ligand>
</feature>